<comment type="caution">
    <text evidence="2">The sequence shown here is derived from an EMBL/GenBank/DDBJ whole genome shotgun (WGS) entry which is preliminary data.</text>
</comment>
<organism evidence="2 3">
    <name type="scientific">Stylophora pistillata</name>
    <name type="common">Smooth cauliflower coral</name>
    <dbReference type="NCBI Taxonomy" id="50429"/>
    <lineage>
        <taxon>Eukaryota</taxon>
        <taxon>Metazoa</taxon>
        <taxon>Cnidaria</taxon>
        <taxon>Anthozoa</taxon>
        <taxon>Hexacorallia</taxon>
        <taxon>Scleractinia</taxon>
        <taxon>Astrocoeniina</taxon>
        <taxon>Pocilloporidae</taxon>
        <taxon>Stylophora</taxon>
    </lineage>
</organism>
<feature type="chain" id="PRO_5012270531" evidence="1">
    <location>
        <begin position="26"/>
        <end position="87"/>
    </location>
</feature>
<evidence type="ECO:0000313" key="3">
    <source>
        <dbReference type="Proteomes" id="UP000225706"/>
    </source>
</evidence>
<accession>A0A2B4SVK5</accession>
<keyword evidence="3" id="KW-1185">Reference proteome</keyword>
<sequence>MNRTILLSFLMILIIVLSLTAECRARGCDYSFGNKRVAARKCKKHKRTNARFNDEISRLQVARNLDNRVSNLDDLWKLYETGAAREE</sequence>
<protein>
    <submittedName>
        <fullName evidence="2">Uncharacterized protein</fullName>
    </submittedName>
</protein>
<gene>
    <name evidence="2" type="ORF">AWC38_SpisGene2727</name>
</gene>
<proteinExistence type="predicted"/>
<feature type="signal peptide" evidence="1">
    <location>
        <begin position="1"/>
        <end position="25"/>
    </location>
</feature>
<dbReference type="Proteomes" id="UP000225706">
    <property type="component" value="Unassembled WGS sequence"/>
</dbReference>
<evidence type="ECO:0000313" key="2">
    <source>
        <dbReference type="EMBL" id="PFX32445.1"/>
    </source>
</evidence>
<name>A0A2B4SVK5_STYPI</name>
<dbReference type="EMBL" id="LSMT01000023">
    <property type="protein sequence ID" value="PFX32445.1"/>
    <property type="molecule type" value="Genomic_DNA"/>
</dbReference>
<dbReference type="AlphaFoldDB" id="A0A2B4SVK5"/>
<evidence type="ECO:0000256" key="1">
    <source>
        <dbReference type="SAM" id="SignalP"/>
    </source>
</evidence>
<reference evidence="3" key="1">
    <citation type="journal article" date="2017" name="bioRxiv">
        <title>Comparative analysis of the genomes of Stylophora pistillata and Acropora digitifera provides evidence for extensive differences between species of corals.</title>
        <authorList>
            <person name="Voolstra C.R."/>
            <person name="Li Y."/>
            <person name="Liew Y.J."/>
            <person name="Baumgarten S."/>
            <person name="Zoccola D."/>
            <person name="Flot J.-F."/>
            <person name="Tambutte S."/>
            <person name="Allemand D."/>
            <person name="Aranda M."/>
        </authorList>
    </citation>
    <scope>NUCLEOTIDE SEQUENCE [LARGE SCALE GENOMIC DNA]</scope>
</reference>
<keyword evidence="1" id="KW-0732">Signal</keyword>